<proteinExistence type="predicted"/>
<keyword evidence="2" id="KW-1185">Reference proteome</keyword>
<protein>
    <submittedName>
        <fullName evidence="1">Uncharacterized protein</fullName>
    </submittedName>
</protein>
<organism evidence="1 2">
    <name type="scientific">Larkinella arboricola</name>
    <dbReference type="NCBI Taxonomy" id="643671"/>
    <lineage>
        <taxon>Bacteria</taxon>
        <taxon>Pseudomonadati</taxon>
        <taxon>Bacteroidota</taxon>
        <taxon>Cytophagia</taxon>
        <taxon>Cytophagales</taxon>
        <taxon>Spirosomataceae</taxon>
        <taxon>Larkinella</taxon>
    </lineage>
</organism>
<name>A0A327WW90_LARAB</name>
<dbReference type="RefSeq" id="WP_111628388.1">
    <property type="nucleotide sequence ID" value="NZ_QLMC01000003.1"/>
</dbReference>
<gene>
    <name evidence="1" type="ORF">LX87_02299</name>
</gene>
<dbReference type="EMBL" id="QLMC01000003">
    <property type="protein sequence ID" value="RAJ97399.1"/>
    <property type="molecule type" value="Genomic_DNA"/>
</dbReference>
<reference evidence="1 2" key="1">
    <citation type="submission" date="2018-06" db="EMBL/GenBank/DDBJ databases">
        <title>Genomic Encyclopedia of Archaeal and Bacterial Type Strains, Phase II (KMG-II): from individual species to whole genera.</title>
        <authorList>
            <person name="Goeker M."/>
        </authorList>
    </citation>
    <scope>NUCLEOTIDE SEQUENCE [LARGE SCALE GENOMIC DNA]</scope>
    <source>
        <strain evidence="1 2">DSM 21851</strain>
    </source>
</reference>
<dbReference type="OrthoDB" id="943765at2"/>
<sequence>MKFVYSLLLVLLLCQCNREPAPTPKLLKKLTVSGAVFEFSYKDNKLSSLVCTKADEYGIINITRSPNGHPLRITANRNGFMVLDHSFETDSQGRITKIIRKGNLLFTNRYDSQGNLTAQTASVNSQPGSVLYYTGQNMTTYEYDLGGGNLTRNGYIITQFDDYPNPLYELNAANGFIFPLKIQVYLSLFLEDYYNVFTRNNQLVLFNRGNGKTVFRYEYEYENSLPIKRKVFKPGPNDTMIEDVASQVLYEY</sequence>
<dbReference type="Proteomes" id="UP000248790">
    <property type="component" value="Unassembled WGS sequence"/>
</dbReference>
<evidence type="ECO:0000313" key="1">
    <source>
        <dbReference type="EMBL" id="RAJ97399.1"/>
    </source>
</evidence>
<evidence type="ECO:0000313" key="2">
    <source>
        <dbReference type="Proteomes" id="UP000248790"/>
    </source>
</evidence>
<accession>A0A327WW90</accession>
<comment type="caution">
    <text evidence="1">The sequence shown here is derived from an EMBL/GenBank/DDBJ whole genome shotgun (WGS) entry which is preliminary data.</text>
</comment>
<dbReference type="AlphaFoldDB" id="A0A327WW90"/>